<keyword evidence="9" id="KW-1185">Reference proteome</keyword>
<dbReference type="Pfam" id="PF13241">
    <property type="entry name" value="NAD_binding_7"/>
    <property type="match status" value="1"/>
</dbReference>
<keyword evidence="5" id="KW-0627">Porphyrin biosynthesis</keyword>
<dbReference type="InterPro" id="IPR036291">
    <property type="entry name" value="NAD(P)-bd_dom_sf"/>
</dbReference>
<dbReference type="GO" id="GO:0019354">
    <property type="term" value="P:siroheme biosynthetic process"/>
    <property type="evidence" value="ECO:0007669"/>
    <property type="project" value="UniProtKB-UniPathway"/>
</dbReference>
<evidence type="ECO:0000313" key="8">
    <source>
        <dbReference type="EMBL" id="TCZ78303.1"/>
    </source>
</evidence>
<dbReference type="SUPFAM" id="SSF51735">
    <property type="entry name" value="NAD(P)-binding Rossmann-fold domains"/>
    <property type="match status" value="1"/>
</dbReference>
<evidence type="ECO:0000256" key="5">
    <source>
        <dbReference type="ARBA" id="ARBA00023244"/>
    </source>
</evidence>
<evidence type="ECO:0000256" key="6">
    <source>
        <dbReference type="ARBA" id="ARBA00047561"/>
    </source>
</evidence>
<dbReference type="EC" id="1.3.1.76" evidence="2"/>
<keyword evidence="4" id="KW-0520">NAD</keyword>
<dbReference type="InterPro" id="IPR042518">
    <property type="entry name" value="SirC_C"/>
</dbReference>
<dbReference type="PANTHER" id="PTHR35330:SF1">
    <property type="entry name" value="SIROHEME BIOSYNTHESIS PROTEIN MET8"/>
    <property type="match status" value="1"/>
</dbReference>
<dbReference type="Gene3D" id="1.10.8.610">
    <property type="entry name" value="SirC, precorrin-2 dehydrogenase, C-terminal helical domain-like"/>
    <property type="match status" value="1"/>
</dbReference>
<dbReference type="Pfam" id="PF14824">
    <property type="entry name" value="Sirohm_synth_M"/>
    <property type="match status" value="1"/>
</dbReference>
<dbReference type="EMBL" id="SKFG01000006">
    <property type="protein sequence ID" value="TCZ78303.1"/>
    <property type="molecule type" value="Genomic_DNA"/>
</dbReference>
<dbReference type="SUPFAM" id="SSF75615">
    <property type="entry name" value="Siroheme synthase middle domains-like"/>
    <property type="match status" value="1"/>
</dbReference>
<dbReference type="NCBIfam" id="TIGR01470">
    <property type="entry name" value="cysG_Nterm"/>
    <property type="match status" value="1"/>
</dbReference>
<proteinExistence type="predicted"/>
<evidence type="ECO:0000313" key="9">
    <source>
        <dbReference type="Proteomes" id="UP000295418"/>
    </source>
</evidence>
<evidence type="ECO:0000259" key="7">
    <source>
        <dbReference type="Pfam" id="PF14824"/>
    </source>
</evidence>
<feature type="domain" description="Siroheme synthase central" evidence="7">
    <location>
        <begin position="116"/>
        <end position="142"/>
    </location>
</feature>
<evidence type="ECO:0000256" key="2">
    <source>
        <dbReference type="ARBA" id="ARBA00012400"/>
    </source>
</evidence>
<dbReference type="UniPathway" id="UPA00262">
    <property type="reaction ID" value="UER00222"/>
</dbReference>
<dbReference type="OrthoDB" id="9773765at2"/>
<dbReference type="Pfam" id="PF22440">
    <property type="entry name" value="SirC_C"/>
    <property type="match status" value="1"/>
</dbReference>
<comment type="caution">
    <text evidence="8">The sequence shown here is derived from an EMBL/GenBank/DDBJ whole genome shotgun (WGS) entry which is preliminary data.</text>
</comment>
<reference evidence="8 9" key="1">
    <citation type="submission" date="2019-03" db="EMBL/GenBank/DDBJ databases">
        <authorList>
            <person name="Kim M.K.M."/>
        </authorList>
    </citation>
    <scope>NUCLEOTIDE SEQUENCE [LARGE SCALE GENOMIC DNA]</scope>
    <source>
        <strain evidence="8 9">18JY21-1</strain>
    </source>
</reference>
<evidence type="ECO:0000256" key="1">
    <source>
        <dbReference type="ARBA" id="ARBA00005010"/>
    </source>
</evidence>
<dbReference type="InterPro" id="IPR028161">
    <property type="entry name" value="Met8-like"/>
</dbReference>
<dbReference type="GO" id="GO:0043115">
    <property type="term" value="F:precorrin-2 dehydrogenase activity"/>
    <property type="evidence" value="ECO:0007669"/>
    <property type="project" value="UniProtKB-EC"/>
</dbReference>
<dbReference type="InterPro" id="IPR028281">
    <property type="entry name" value="Sirohaem_synthase_central"/>
</dbReference>
<dbReference type="NCBIfam" id="NF005222">
    <property type="entry name" value="PRK06718.1"/>
    <property type="match status" value="1"/>
</dbReference>
<dbReference type="InterPro" id="IPR006367">
    <property type="entry name" value="Sirohaem_synthase_N"/>
</dbReference>
<dbReference type="Proteomes" id="UP000295418">
    <property type="component" value="Unassembled WGS sequence"/>
</dbReference>
<keyword evidence="3" id="KW-0560">Oxidoreductase</keyword>
<organism evidence="8 9">
    <name type="scientific">Paenibacillus albiflavus</name>
    <dbReference type="NCBI Taxonomy" id="2545760"/>
    <lineage>
        <taxon>Bacteria</taxon>
        <taxon>Bacillati</taxon>
        <taxon>Bacillota</taxon>
        <taxon>Bacilli</taxon>
        <taxon>Bacillales</taxon>
        <taxon>Paenibacillaceae</taxon>
        <taxon>Paenibacillus</taxon>
    </lineage>
</organism>
<comment type="catalytic activity">
    <reaction evidence="6">
        <text>precorrin-2 + NAD(+) = sirohydrochlorin + NADH + 2 H(+)</text>
        <dbReference type="Rhea" id="RHEA:15613"/>
        <dbReference type="ChEBI" id="CHEBI:15378"/>
        <dbReference type="ChEBI" id="CHEBI:57540"/>
        <dbReference type="ChEBI" id="CHEBI:57945"/>
        <dbReference type="ChEBI" id="CHEBI:58351"/>
        <dbReference type="ChEBI" id="CHEBI:58827"/>
        <dbReference type="EC" id="1.3.1.76"/>
    </reaction>
</comment>
<dbReference type="AlphaFoldDB" id="A0A4R4EG80"/>
<name>A0A4R4EG80_9BACL</name>
<gene>
    <name evidence="8" type="ORF">E0485_08390</name>
</gene>
<evidence type="ECO:0000256" key="3">
    <source>
        <dbReference type="ARBA" id="ARBA00023002"/>
    </source>
</evidence>
<dbReference type="Gene3D" id="3.40.50.720">
    <property type="entry name" value="NAD(P)-binding Rossmann-like Domain"/>
    <property type="match status" value="1"/>
</dbReference>
<comment type="pathway">
    <text evidence="1">Porphyrin-containing compound metabolism; siroheme biosynthesis; sirohydrochlorin from precorrin-2: step 1/1.</text>
</comment>
<accession>A0A4R4EG80</accession>
<dbReference type="GO" id="GO:0004325">
    <property type="term" value="F:ferrochelatase activity"/>
    <property type="evidence" value="ECO:0007669"/>
    <property type="project" value="InterPro"/>
</dbReference>
<protein>
    <recommendedName>
        <fullName evidence="2">precorrin-2 dehydrogenase</fullName>
        <ecNumber evidence="2">1.3.1.76</ecNumber>
    </recommendedName>
</protein>
<sequence>MYPITLKIEGKPCVVVGGGKIAFHKIGPLLEAKAVVTVVSPEIIPEIEYLYLDGKINVLQKEVQDDDYKNAFLIIAATNSPEVNAEIYDKTKDTKLINVVTDSEIGNFHIPATFTRGRLQISVATGGASPLLAQKIRDELKEKYDDTYEDYLEFLYEVRMKIKQSLLSKEEKQELYKEAIDEKYKHSIKERNQFLMHLGC</sequence>
<dbReference type="PANTHER" id="PTHR35330">
    <property type="entry name" value="SIROHEME BIOSYNTHESIS PROTEIN MET8"/>
    <property type="match status" value="1"/>
</dbReference>
<evidence type="ECO:0000256" key="4">
    <source>
        <dbReference type="ARBA" id="ARBA00023027"/>
    </source>
</evidence>
<dbReference type="RefSeq" id="WP_132417547.1">
    <property type="nucleotide sequence ID" value="NZ_SKFG01000006.1"/>
</dbReference>